<keyword evidence="2" id="KW-1185">Reference proteome</keyword>
<dbReference type="EMBL" id="JACCKB010000162">
    <property type="protein sequence ID" value="NYZ69842.1"/>
    <property type="molecule type" value="Genomic_DNA"/>
</dbReference>
<accession>A0A853IDA1</accession>
<protein>
    <submittedName>
        <fullName evidence="1">Uncharacterized protein</fullName>
    </submittedName>
</protein>
<dbReference type="RefSeq" id="WP_180571812.1">
    <property type="nucleotide sequence ID" value="NZ_JACCKB010000162.1"/>
</dbReference>
<sequence>MQQNEPWLSKLIDSPKTVTNETVLTTIKPKELLNVIHNLVIENQILKKDNQNLKRDNLKLHNVVSQCYQITEITLNKMK</sequence>
<comment type="caution">
    <text evidence="1">The sequence shown here is derived from an EMBL/GenBank/DDBJ whole genome shotgun (WGS) entry which is preliminary data.</text>
</comment>
<dbReference type="Proteomes" id="UP000569732">
    <property type="component" value="Unassembled WGS sequence"/>
</dbReference>
<reference evidence="1 2" key="1">
    <citation type="submission" date="2020-07" db="EMBL/GenBank/DDBJ databases">
        <title>Endozoicomonas sp. nov., isolated from sediment.</title>
        <authorList>
            <person name="Gu T."/>
        </authorList>
    </citation>
    <scope>NUCLEOTIDE SEQUENCE [LARGE SCALE GENOMIC DNA]</scope>
    <source>
        <strain evidence="1 2">SM1973</strain>
    </source>
</reference>
<evidence type="ECO:0000313" key="2">
    <source>
        <dbReference type="Proteomes" id="UP000569732"/>
    </source>
</evidence>
<gene>
    <name evidence="1" type="ORF">H0A36_27910</name>
</gene>
<proteinExistence type="predicted"/>
<organism evidence="1 2">
    <name type="scientific">Spartinivicinus marinus</name>
    <dbReference type="NCBI Taxonomy" id="2994442"/>
    <lineage>
        <taxon>Bacteria</taxon>
        <taxon>Pseudomonadati</taxon>
        <taxon>Pseudomonadota</taxon>
        <taxon>Gammaproteobacteria</taxon>
        <taxon>Oceanospirillales</taxon>
        <taxon>Zooshikellaceae</taxon>
        <taxon>Spartinivicinus</taxon>
    </lineage>
</organism>
<name>A0A853IDA1_9GAMM</name>
<evidence type="ECO:0000313" key="1">
    <source>
        <dbReference type="EMBL" id="NYZ69842.1"/>
    </source>
</evidence>
<dbReference type="AlphaFoldDB" id="A0A853IDA1"/>